<accession>A0A8H7NLK7</accession>
<name>A0A8H7NLK7_BIOOC</name>
<protein>
    <recommendedName>
        <fullName evidence="2">Calcineurin-like phosphoesterase domain-containing protein</fullName>
    </recommendedName>
</protein>
<feature type="region of interest" description="Disordered" evidence="1">
    <location>
        <begin position="1"/>
        <end position="23"/>
    </location>
</feature>
<dbReference type="InterPro" id="IPR027417">
    <property type="entry name" value="P-loop_NTPase"/>
</dbReference>
<dbReference type="Gene3D" id="3.40.50.300">
    <property type="entry name" value="P-loop containing nucleotide triphosphate hydrolases"/>
    <property type="match status" value="1"/>
</dbReference>
<dbReference type="SUPFAM" id="SSF56300">
    <property type="entry name" value="Metallo-dependent phosphatases"/>
    <property type="match status" value="1"/>
</dbReference>
<dbReference type="CDD" id="cd07383">
    <property type="entry name" value="MPP_Dcr2"/>
    <property type="match status" value="1"/>
</dbReference>
<dbReference type="Gene3D" id="3.60.21.10">
    <property type="match status" value="1"/>
</dbReference>
<feature type="domain" description="Calcineurin-like phosphoesterase" evidence="2">
    <location>
        <begin position="318"/>
        <end position="572"/>
    </location>
</feature>
<proteinExistence type="predicted"/>
<dbReference type="PANTHER" id="PTHR32440">
    <property type="entry name" value="PHOSPHATASE DCR2-RELATED-RELATED"/>
    <property type="match status" value="1"/>
</dbReference>
<evidence type="ECO:0000256" key="1">
    <source>
        <dbReference type="SAM" id="MobiDB-lite"/>
    </source>
</evidence>
<reference evidence="3" key="1">
    <citation type="submission" date="2020-10" db="EMBL/GenBank/DDBJ databases">
        <title>High-Quality Genome Resource of Clonostachys rosea strain S41 by Oxford Nanopore Long-Read Sequencing.</title>
        <authorList>
            <person name="Wang H."/>
        </authorList>
    </citation>
    <scope>NUCLEOTIDE SEQUENCE</scope>
    <source>
        <strain evidence="3">S41</strain>
    </source>
</reference>
<organism evidence="3 4">
    <name type="scientific">Bionectria ochroleuca</name>
    <name type="common">Gliocladium roseum</name>
    <dbReference type="NCBI Taxonomy" id="29856"/>
    <lineage>
        <taxon>Eukaryota</taxon>
        <taxon>Fungi</taxon>
        <taxon>Dikarya</taxon>
        <taxon>Ascomycota</taxon>
        <taxon>Pezizomycotina</taxon>
        <taxon>Sordariomycetes</taxon>
        <taxon>Hypocreomycetidae</taxon>
        <taxon>Hypocreales</taxon>
        <taxon>Bionectriaceae</taxon>
        <taxon>Clonostachys</taxon>
    </lineage>
</organism>
<dbReference type="SUPFAM" id="SSF52540">
    <property type="entry name" value="P-loop containing nucleoside triphosphate hydrolases"/>
    <property type="match status" value="1"/>
</dbReference>
<dbReference type="PANTHER" id="PTHR32440:SF0">
    <property type="entry name" value="PHOSPHATASE DCR2-RELATED"/>
    <property type="match status" value="1"/>
</dbReference>
<gene>
    <name evidence="3" type="ORF">IM811_000133</name>
</gene>
<evidence type="ECO:0000259" key="2">
    <source>
        <dbReference type="Pfam" id="PF00149"/>
    </source>
</evidence>
<dbReference type="GO" id="GO:0004721">
    <property type="term" value="F:phosphoprotein phosphatase activity"/>
    <property type="evidence" value="ECO:0007669"/>
    <property type="project" value="TreeGrafter"/>
</dbReference>
<dbReference type="Pfam" id="PF17784">
    <property type="entry name" value="Sulfotransfer_4"/>
    <property type="match status" value="1"/>
</dbReference>
<evidence type="ECO:0000313" key="3">
    <source>
        <dbReference type="EMBL" id="KAF9758439.1"/>
    </source>
</evidence>
<evidence type="ECO:0000313" key="4">
    <source>
        <dbReference type="Proteomes" id="UP000616885"/>
    </source>
</evidence>
<dbReference type="InterPro" id="IPR040632">
    <property type="entry name" value="Sulfotransfer_4"/>
</dbReference>
<dbReference type="Proteomes" id="UP000616885">
    <property type="component" value="Unassembled WGS sequence"/>
</dbReference>
<dbReference type="InterPro" id="IPR004843">
    <property type="entry name" value="Calcineurin-like_PHP"/>
</dbReference>
<dbReference type="AlphaFoldDB" id="A0A8H7NLK7"/>
<sequence>MSQTTPASLDHDTTMPPDQLDEKGDGLEIITASMFRMGTSSMSEAFKILGYNPHHGLDDSRKIPWVQIEEAAEGKWPSTSDASGVRRRRRSGKYTRQEWDAVWHEYDAVTDIAAPFASDLATLYPEAKVIVIQRDFYSWWPSFLTINLGWRFFWGAELITTLLGIFNMRAGHAVRKLYFGLFQAHSIDELQANARRGYEDYFAEIRRVVPESRRLEYRLGSGWEPLCRFLGKEVPDVPFPKVNDGAELEAWLFNAFVDAIMQTLIIPLLYGTAVVAFSGIIDQAITDVDVLFGTDAVDPTKPRPDDRVTLRVREDGKFKIIQISDIHIVTGVRVYKDTIDTHRGNLPESEADLLTVDFIGRILNIEKPDLVILTGDQLHHDIPDSQSALFKVVAPITERSIPFAAVFGNHDSEGIHALSRTAQMSMLQNLPFSLCESGPEQVDGIGNFYLQVLAPAPSHLPLSTLYFLDSHGQIPSQIHNPDYNPIKQSQIDWFIDTAQAHRSAYKKGGNSNPFYLSLAFIHIPLPEFGNCHLNIHKGHRREPSEAPSFNSHFYDALVKGGISALGCGHDHVNDFCALLPQQAQHEGNITLRPGPWLYYGGGSGFGGYCSYGGVRFHGRTRVWELDMSTGNLTTWKRVEYAMDRVDELVLVESGAMVDPPGTKMKAKVTAATAYEEQS</sequence>
<dbReference type="EMBL" id="JADCTT010000001">
    <property type="protein sequence ID" value="KAF9758439.1"/>
    <property type="molecule type" value="Genomic_DNA"/>
</dbReference>
<dbReference type="GO" id="GO:0005737">
    <property type="term" value="C:cytoplasm"/>
    <property type="evidence" value="ECO:0007669"/>
    <property type="project" value="TreeGrafter"/>
</dbReference>
<comment type="caution">
    <text evidence="3">The sequence shown here is derived from an EMBL/GenBank/DDBJ whole genome shotgun (WGS) entry which is preliminary data.</text>
</comment>
<dbReference type="InterPro" id="IPR029052">
    <property type="entry name" value="Metallo-depent_PP-like"/>
</dbReference>
<dbReference type="Pfam" id="PF00149">
    <property type="entry name" value="Metallophos"/>
    <property type="match status" value="1"/>
</dbReference>